<gene>
    <name evidence="1" type="ORF">ACIPSN_01960</name>
    <name evidence="2" type="ORF">GMX10_17965</name>
</gene>
<dbReference type="Proteomes" id="UP001617714">
    <property type="component" value="Unassembled WGS sequence"/>
</dbReference>
<keyword evidence="4" id="KW-1185">Reference proteome</keyword>
<reference evidence="2" key="2">
    <citation type="journal article" date="2022" name="Plant Pathol J">
        <title>Comparative Genomic Analysis of Pathogenic Factors of Pectobacterium Species Isolated in South Korea Using Whole-Genome Sequencing.</title>
        <authorList>
            <person name="Jee S."/>
            <person name="Kang I.J."/>
            <person name="Bak G."/>
            <person name="Kang S."/>
            <person name="Lee J."/>
            <person name="Heu S."/>
            <person name="Hwang I."/>
        </authorList>
    </citation>
    <scope>NUCLEOTIDE SEQUENCE</scope>
    <source>
        <strain evidence="2">PZ1</strain>
    </source>
</reference>
<dbReference type="AlphaFoldDB" id="A0AAP9IIH8"/>
<proteinExistence type="predicted"/>
<evidence type="ECO:0000313" key="2">
    <source>
        <dbReference type="EMBL" id="QHQ25715.1"/>
    </source>
</evidence>
<dbReference type="RefSeq" id="WP_039480804.1">
    <property type="nucleotide sequence ID" value="NZ_CP046377.1"/>
</dbReference>
<reference evidence="1 4" key="3">
    <citation type="submission" date="2024-10" db="EMBL/GenBank/DDBJ databases">
        <authorList>
            <person name="Lu C.-H."/>
        </authorList>
    </citation>
    <scope>NUCLEOTIDE SEQUENCE [LARGE SCALE GENOMIC DNA]</scope>
    <source>
        <strain evidence="1 4">22QBSP01-2</strain>
    </source>
</reference>
<dbReference type="EMBL" id="CP046377">
    <property type="protein sequence ID" value="QHQ25715.1"/>
    <property type="molecule type" value="Genomic_DNA"/>
</dbReference>
<accession>A0AAP9IIH8</accession>
<protein>
    <submittedName>
        <fullName evidence="2">Uncharacterized protein</fullName>
    </submittedName>
</protein>
<evidence type="ECO:0000313" key="3">
    <source>
        <dbReference type="Proteomes" id="UP000464054"/>
    </source>
</evidence>
<evidence type="ECO:0000313" key="4">
    <source>
        <dbReference type="Proteomes" id="UP001617714"/>
    </source>
</evidence>
<dbReference type="Proteomes" id="UP000464054">
    <property type="component" value="Chromosome"/>
</dbReference>
<dbReference type="GeneID" id="90771419"/>
<sequence>MDYGDDIEDLQTFINIGMSPDSLYLCLSPHYDDSQSLASETALKCADNGYGGMAIWAPNSSLNIDQACQYYSAIASAVDNDSVVFN</sequence>
<reference evidence="3" key="1">
    <citation type="submission" date="2019-11" db="EMBL/GenBank/DDBJ databases">
        <authorList>
            <person name="Jee S."/>
        </authorList>
    </citation>
    <scope>NUCLEOTIDE SEQUENCE [LARGE SCALE GENOMIC DNA]</scope>
    <source>
        <strain evidence="3">PZ1</strain>
    </source>
</reference>
<evidence type="ECO:0000313" key="1">
    <source>
        <dbReference type="EMBL" id="MFJ5320156.1"/>
    </source>
</evidence>
<organism evidence="2 3">
    <name type="scientific">Pectobacterium parvum</name>
    <dbReference type="NCBI Taxonomy" id="2778550"/>
    <lineage>
        <taxon>Bacteria</taxon>
        <taxon>Pseudomonadati</taxon>
        <taxon>Pseudomonadota</taxon>
        <taxon>Gammaproteobacteria</taxon>
        <taxon>Enterobacterales</taxon>
        <taxon>Pectobacteriaceae</taxon>
        <taxon>Pectobacterium</taxon>
    </lineage>
</organism>
<name>A0AAP9IIH8_9GAMM</name>
<dbReference type="EMBL" id="JBIXKD010000002">
    <property type="protein sequence ID" value="MFJ5320156.1"/>
    <property type="molecule type" value="Genomic_DNA"/>
</dbReference>